<evidence type="ECO:0000256" key="8">
    <source>
        <dbReference type="ARBA" id="ARBA00023014"/>
    </source>
</evidence>
<dbReference type="OrthoDB" id="9808022at2"/>
<gene>
    <name evidence="12" type="ORF">CRU91_01315</name>
</gene>
<evidence type="ECO:0000256" key="1">
    <source>
        <dbReference type="ARBA" id="ARBA00001966"/>
    </source>
</evidence>
<dbReference type="InterPro" id="IPR007197">
    <property type="entry name" value="rSAM"/>
</dbReference>
<dbReference type="GO" id="GO:0051539">
    <property type="term" value="F:4 iron, 4 sulfur cluster binding"/>
    <property type="evidence" value="ECO:0007669"/>
    <property type="project" value="UniProtKB-UniRule"/>
</dbReference>
<dbReference type="SFLD" id="SFLDS00029">
    <property type="entry name" value="Radical_SAM"/>
    <property type="match status" value="1"/>
</dbReference>
<dbReference type="PROSITE" id="PS51918">
    <property type="entry name" value="RADICAL_SAM"/>
    <property type="match status" value="1"/>
</dbReference>
<dbReference type="NCBIfam" id="TIGR00539">
    <property type="entry name" value="hemN_rel"/>
    <property type="match status" value="1"/>
</dbReference>
<evidence type="ECO:0000259" key="11">
    <source>
        <dbReference type="PROSITE" id="PS51918"/>
    </source>
</evidence>
<organism evidence="12 13">
    <name type="scientific">Aliarcobacter vitoriensis</name>
    <dbReference type="NCBI Taxonomy" id="2011099"/>
    <lineage>
        <taxon>Bacteria</taxon>
        <taxon>Pseudomonadati</taxon>
        <taxon>Campylobacterota</taxon>
        <taxon>Epsilonproteobacteria</taxon>
        <taxon>Campylobacterales</taxon>
        <taxon>Arcobacteraceae</taxon>
        <taxon>Aliarcobacter</taxon>
    </lineage>
</organism>
<reference evidence="12 13" key="1">
    <citation type="submission" date="2017-10" db="EMBL/GenBank/DDBJ databases">
        <title>Genomics of the genus Arcobacter.</title>
        <authorList>
            <person name="Perez-Cataluna A."/>
            <person name="Figueras M.J."/>
        </authorList>
    </citation>
    <scope>NUCLEOTIDE SEQUENCE [LARGE SCALE GENOMIC DNA]</scope>
    <source>
        <strain evidence="12 13">CECT 9230</strain>
    </source>
</reference>
<comment type="subcellular location">
    <subcellularLocation>
        <location evidence="10">Cytoplasm</location>
    </subcellularLocation>
</comment>
<evidence type="ECO:0000256" key="10">
    <source>
        <dbReference type="RuleBase" id="RU364116"/>
    </source>
</evidence>
<dbReference type="InterPro" id="IPR058240">
    <property type="entry name" value="rSAM_sf"/>
</dbReference>
<keyword evidence="10" id="KW-0004">4Fe-4S</keyword>
<name>A0A366MV60_9BACT</name>
<dbReference type="InterPro" id="IPR034505">
    <property type="entry name" value="Coproporphyrinogen-III_oxidase"/>
</dbReference>
<dbReference type="GO" id="GO:0004109">
    <property type="term" value="F:coproporphyrinogen oxidase activity"/>
    <property type="evidence" value="ECO:0007669"/>
    <property type="project" value="InterPro"/>
</dbReference>
<sequence length="363" mass="41842">MLLYIHIPFCDSKCFYCAFNSYTTKNKLKENYINALKIQLKENILKHLKTSNKLLNTIFIGGGTPSTIDAILYKDIFDMLKPYFSKNIEITTEANPNSATFEWQKQMFDLGVNRISFGVQSFNDEKLKFLGRNHNENNAIKAIQNAKNIGFNSINCDIIYGVMNDDFELIKKDFDTILTLGIGHISAYSLIIEEGTKFHLNEKSLNKTKQSLKIDDEELSYKLFDYLKSIGFEQYEIANFAKDDKFQSKHNFGYWEHKEYLGVGAGAVAYVNKKREYSQKSVEEYIKNPTYIDTEELNDEDVKSEKVLLGFRSKVGVALDIFSDKELKKIDDLVQIDKVCIAENIVYNNNFLLADEVSLYILD</sequence>
<keyword evidence="6 10" id="KW-0479">Metal-binding</keyword>
<dbReference type="PANTHER" id="PTHR13932:SF5">
    <property type="entry name" value="RADICAL S-ADENOSYL METHIONINE DOMAIN-CONTAINING PROTEIN 1, MITOCHONDRIAL"/>
    <property type="match status" value="1"/>
</dbReference>
<evidence type="ECO:0000313" key="12">
    <source>
        <dbReference type="EMBL" id="RBQ29947.1"/>
    </source>
</evidence>
<comment type="cofactor">
    <cofactor evidence="1">
        <name>[4Fe-4S] cluster</name>
        <dbReference type="ChEBI" id="CHEBI:49883"/>
    </cofactor>
</comment>
<evidence type="ECO:0000256" key="2">
    <source>
        <dbReference type="ARBA" id="ARBA00006100"/>
    </source>
</evidence>
<evidence type="ECO:0000256" key="4">
    <source>
        <dbReference type="ARBA" id="ARBA00022617"/>
    </source>
</evidence>
<comment type="caution">
    <text evidence="12">The sequence shown here is derived from an EMBL/GenBank/DDBJ whole genome shotgun (WGS) entry which is preliminary data.</text>
</comment>
<accession>A0A366MV60</accession>
<comment type="similarity">
    <text evidence="2">Belongs to the anaerobic coproporphyrinogen-III oxidase family. HemW subfamily.</text>
</comment>
<evidence type="ECO:0000256" key="7">
    <source>
        <dbReference type="ARBA" id="ARBA00023004"/>
    </source>
</evidence>
<protein>
    <recommendedName>
        <fullName evidence="3 10">Heme chaperone HemW</fullName>
    </recommendedName>
</protein>
<evidence type="ECO:0000313" key="13">
    <source>
        <dbReference type="Proteomes" id="UP000252669"/>
    </source>
</evidence>
<dbReference type="GO" id="GO:0006779">
    <property type="term" value="P:porphyrin-containing compound biosynthetic process"/>
    <property type="evidence" value="ECO:0007669"/>
    <property type="project" value="InterPro"/>
</dbReference>
<evidence type="ECO:0000256" key="9">
    <source>
        <dbReference type="ARBA" id="ARBA00023186"/>
    </source>
</evidence>
<dbReference type="SFLD" id="SFLDG01065">
    <property type="entry name" value="anaerobic_coproporphyrinogen-I"/>
    <property type="match status" value="1"/>
</dbReference>
<dbReference type="PANTHER" id="PTHR13932">
    <property type="entry name" value="COPROPORPHYRINIGEN III OXIDASE"/>
    <property type="match status" value="1"/>
</dbReference>
<evidence type="ECO:0000256" key="3">
    <source>
        <dbReference type="ARBA" id="ARBA00017228"/>
    </source>
</evidence>
<dbReference type="Pfam" id="PF04055">
    <property type="entry name" value="Radical_SAM"/>
    <property type="match status" value="1"/>
</dbReference>
<proteinExistence type="inferred from homology"/>
<dbReference type="Proteomes" id="UP000252669">
    <property type="component" value="Unassembled WGS sequence"/>
</dbReference>
<dbReference type="GO" id="GO:0046872">
    <property type="term" value="F:metal ion binding"/>
    <property type="evidence" value="ECO:0007669"/>
    <property type="project" value="UniProtKB-UniRule"/>
</dbReference>
<evidence type="ECO:0000256" key="5">
    <source>
        <dbReference type="ARBA" id="ARBA00022691"/>
    </source>
</evidence>
<keyword evidence="13" id="KW-1185">Reference proteome</keyword>
<dbReference type="Gene3D" id="3.20.20.70">
    <property type="entry name" value="Aldolase class I"/>
    <property type="match status" value="1"/>
</dbReference>
<dbReference type="InterPro" id="IPR013785">
    <property type="entry name" value="Aldolase_TIM"/>
</dbReference>
<keyword evidence="8 10" id="KW-0411">Iron-sulfur</keyword>
<keyword evidence="4 10" id="KW-0349">Heme</keyword>
<dbReference type="EMBL" id="PDKB01000002">
    <property type="protein sequence ID" value="RBQ29947.1"/>
    <property type="molecule type" value="Genomic_DNA"/>
</dbReference>
<feature type="domain" description="Radical SAM core" evidence="11">
    <location>
        <begin position="1"/>
        <end position="233"/>
    </location>
</feature>
<dbReference type="GO" id="GO:0005737">
    <property type="term" value="C:cytoplasm"/>
    <property type="evidence" value="ECO:0007669"/>
    <property type="project" value="UniProtKB-SubCell"/>
</dbReference>
<dbReference type="SFLD" id="SFLDF00562">
    <property type="entry name" value="HemN-like__clustered_with_heat"/>
    <property type="match status" value="1"/>
</dbReference>
<dbReference type="AlphaFoldDB" id="A0A366MV60"/>
<keyword evidence="5 10" id="KW-0949">S-adenosyl-L-methionine</keyword>
<evidence type="ECO:0000256" key="6">
    <source>
        <dbReference type="ARBA" id="ARBA00022723"/>
    </source>
</evidence>
<dbReference type="CDD" id="cd01335">
    <property type="entry name" value="Radical_SAM"/>
    <property type="match status" value="1"/>
</dbReference>
<dbReference type="SUPFAM" id="SSF102114">
    <property type="entry name" value="Radical SAM enzymes"/>
    <property type="match status" value="1"/>
</dbReference>
<dbReference type="InterPro" id="IPR006638">
    <property type="entry name" value="Elp3/MiaA/NifB-like_rSAM"/>
</dbReference>
<keyword evidence="10" id="KW-0963">Cytoplasm</keyword>
<keyword evidence="7 10" id="KW-0408">Iron</keyword>
<dbReference type="RefSeq" id="WP_113892601.1">
    <property type="nucleotide sequence ID" value="NZ_JANJGA010000003.1"/>
</dbReference>
<keyword evidence="9 10" id="KW-0143">Chaperone</keyword>
<comment type="function">
    <text evidence="10">Probably acts as a heme chaperone, transferring heme to an unknown acceptor. Binds one molecule of heme per monomer, possibly covalently. Binds 1 [4Fe-4S] cluster. The cluster is coordinated with 3 cysteines and an exchangeable S-adenosyl-L-methionine.</text>
</comment>
<dbReference type="SMART" id="SM00729">
    <property type="entry name" value="Elp3"/>
    <property type="match status" value="1"/>
</dbReference>
<dbReference type="InterPro" id="IPR004559">
    <property type="entry name" value="HemW-like"/>
</dbReference>